<organism evidence="8 9">
    <name type="scientific">Mycobacterium phage Phrappuccino</name>
    <dbReference type="NCBI Taxonomy" id="2591223"/>
    <lineage>
        <taxon>Viruses</taxon>
        <taxon>Duplodnaviria</taxon>
        <taxon>Heunggongvirae</taxon>
        <taxon>Uroviricota</taxon>
        <taxon>Caudoviricetes</taxon>
        <taxon>Phrappuccinovirus</taxon>
        <taxon>Phrappuccinovirus phrappuccino</taxon>
        <taxon>Phreappuccinovirus Phrappuccino</taxon>
    </lineage>
</organism>
<evidence type="ECO:0000256" key="3">
    <source>
        <dbReference type="ARBA" id="ARBA00022695"/>
    </source>
</evidence>
<keyword evidence="3" id="KW-0548">Nucleotidyltransferase</keyword>
<protein>
    <recommendedName>
        <fullName evidence="1">DNA-directed DNA polymerase</fullName>
        <ecNumber evidence="1">2.7.7.7</ecNumber>
    </recommendedName>
</protein>
<name>A0A514DDV6_9CAUD</name>
<sequence length="1168" mass="130565">MGGEGSWALHLCLRTGGTVSKQVHLHNHSEGSFLDGYATVTDMAKRTVELGQGAAAITDHGECVNHLAFQKACLAEGIKPIFGMEGYLHHDIGAAMAAGVYPSDLSHLCLLAKDQKGLSNLWAISSIAYDSRHFYYRPLADHALLREYSEGIYASDGCMMTTLGRAIINGDEDTARQYAAGLLDIYGDNFYIELHTWQFMNPSVDDEVEFFKKKMSTVAANQLMTDVNQAKLRFAREMGVPFVVVNDAHHVRPEDWLKKDMANKINKDKGDQLADGQKADHLMGEDELVYWMARHGIGADVVAEAIENSYRIAENCNAEIKPMLKMPTFTTGEHDDMVAFIDAVEQGFKRKVIEGGLDAETYFRRMEYEVELICQRRFAGYFLTVADYVRAAKDGSWKQYVVSGAERDPMRCGPGRGSAGGALVSWLMGITAVDPIKYDLLFERFLNPDRKGFPDIDVDFPQSRLRDMYRYLQARHGADHVCALATVGRNGPKGMLKDLGRAMKIPYADIEAMSKIIESAIEIVAAEQEAADEQTGQDAEDELTWDRVLSEKGGDLAPYAKRHPELFNLLGEMVGVARNSGKHASGVLINDDPLLGVIPLRTRKHRTADEIVTTQWDMWEIEEMGGVKFDLLGLRHLDTLDGAAKQVAKRHGIDLDFEAFDAELSEPAIWEPIDQGRTTGIFQIETPGTTRTAVDLKPRNELDLAALVSIIRPGVKDAGETERFLKRRAGLEPVRYDHPLMEPITSETYGILVYQEQMIRAAKDLAGFTAGEADELRKVTAKKLADKIAPFEAKFRDGCLANPEFMAAVNGNQKAAEKAITKIWASINASARYSFNKSHAVGYSLISNWETWLSYHYPPEYVVELMATDSKNINRYVREARRQGIPILPPDINESGRKFTLTDDAIRYGLDTVDKVGDAAAADILEKRPYTSYTDFLERTKLNKTQIINLIRIGAFDSLAYDPERDGDWIPTCRTRLLQQYHEHRVWMKVAPGKRAKLEESNQRAAHLETWFANFVTRKGQAAFDAEFGLPDFTDPDVIYEIEQELVGNYVLVDPMEPYLAALDAVAIKDPSELTERTVGDVFVIGGQVSKVKKHIVKNGRSAGQEMAFIGVTFNETDFDITVFSETWREVKSIIKEGVPVACQVIRDNRGCHLSSVERLDLLWAEAS</sequence>
<evidence type="ECO:0000313" key="8">
    <source>
        <dbReference type="EMBL" id="QDH91794.1"/>
    </source>
</evidence>
<dbReference type="KEGG" id="vg:64767040"/>
<reference evidence="8 9" key="1">
    <citation type="submission" date="2019-05" db="EMBL/GenBank/DDBJ databases">
        <authorList>
            <person name="Pope W.H."/>
            <person name="Garlena R.A."/>
            <person name="Russell D.A."/>
            <person name="Jacobs-Sera D."/>
            <person name="Hatfull G.F."/>
        </authorList>
    </citation>
    <scope>NUCLEOTIDE SEQUENCE [LARGE SCALE GENOMIC DNA]</scope>
</reference>
<dbReference type="Pfam" id="PF07733">
    <property type="entry name" value="DNA_pol3_alpha"/>
    <property type="match status" value="1"/>
</dbReference>
<dbReference type="InterPro" id="IPR040982">
    <property type="entry name" value="DNA_pol3_finger"/>
</dbReference>
<dbReference type="Proteomes" id="UP000316777">
    <property type="component" value="Segment"/>
</dbReference>
<evidence type="ECO:0000256" key="4">
    <source>
        <dbReference type="ARBA" id="ARBA00022705"/>
    </source>
</evidence>
<dbReference type="InterPro" id="IPR016195">
    <property type="entry name" value="Pol/histidinol_Pase-like"/>
</dbReference>
<keyword evidence="2" id="KW-0808">Transferase</keyword>
<feature type="domain" description="Polymerase/histidinol phosphatase N-terminal" evidence="7">
    <location>
        <begin position="23"/>
        <end position="90"/>
    </location>
</feature>
<dbReference type="GO" id="GO:0006260">
    <property type="term" value="P:DNA replication"/>
    <property type="evidence" value="ECO:0007669"/>
    <property type="project" value="UniProtKB-KW"/>
</dbReference>
<dbReference type="GO" id="GO:0003887">
    <property type="term" value="F:DNA-directed DNA polymerase activity"/>
    <property type="evidence" value="ECO:0007669"/>
    <property type="project" value="UniProtKB-KW"/>
</dbReference>
<evidence type="ECO:0000256" key="1">
    <source>
        <dbReference type="ARBA" id="ARBA00012417"/>
    </source>
</evidence>
<dbReference type="RefSeq" id="YP_010059808.1">
    <property type="nucleotide sequence ID" value="NC_054727.1"/>
</dbReference>
<keyword evidence="9" id="KW-1185">Reference proteome</keyword>
<dbReference type="InterPro" id="IPR011708">
    <property type="entry name" value="DNA_pol3_alpha_NTPase_dom"/>
</dbReference>
<dbReference type="PANTHER" id="PTHR32294:SF0">
    <property type="entry name" value="DNA POLYMERASE III SUBUNIT ALPHA"/>
    <property type="match status" value="1"/>
</dbReference>
<dbReference type="EMBL" id="MK937592">
    <property type="protein sequence ID" value="QDH91794.1"/>
    <property type="molecule type" value="Genomic_DNA"/>
</dbReference>
<dbReference type="GeneID" id="64767040"/>
<evidence type="ECO:0000313" key="9">
    <source>
        <dbReference type="Proteomes" id="UP000316777"/>
    </source>
</evidence>
<dbReference type="InterPro" id="IPR004013">
    <property type="entry name" value="PHP_dom"/>
</dbReference>
<gene>
    <name evidence="8" type="primary">119</name>
    <name evidence="8" type="ORF">SEA_PHRAPPUCCINO_119</name>
</gene>
<dbReference type="Gene3D" id="1.10.150.870">
    <property type="match status" value="1"/>
</dbReference>
<dbReference type="InterPro" id="IPR003141">
    <property type="entry name" value="Pol/His_phosphatase_N"/>
</dbReference>
<dbReference type="GO" id="GO:0008408">
    <property type="term" value="F:3'-5' exonuclease activity"/>
    <property type="evidence" value="ECO:0007669"/>
    <property type="project" value="InterPro"/>
</dbReference>
<dbReference type="InterPro" id="IPR029460">
    <property type="entry name" value="DNAPol_HHH"/>
</dbReference>
<keyword evidence="5" id="KW-0239">DNA-directed DNA polymerase</keyword>
<evidence type="ECO:0000259" key="7">
    <source>
        <dbReference type="SMART" id="SM00481"/>
    </source>
</evidence>
<evidence type="ECO:0000256" key="6">
    <source>
        <dbReference type="ARBA" id="ARBA00049244"/>
    </source>
</evidence>
<accession>A0A514DDV6</accession>
<proteinExistence type="predicted"/>
<dbReference type="Pfam" id="PF17657">
    <property type="entry name" value="DNA_pol3_finger"/>
    <property type="match status" value="1"/>
</dbReference>
<evidence type="ECO:0000256" key="2">
    <source>
        <dbReference type="ARBA" id="ARBA00022679"/>
    </source>
</evidence>
<dbReference type="InterPro" id="IPR004805">
    <property type="entry name" value="DnaE2/DnaE/PolC"/>
</dbReference>
<dbReference type="EC" id="2.7.7.7" evidence="1"/>
<dbReference type="SUPFAM" id="SSF89550">
    <property type="entry name" value="PHP domain-like"/>
    <property type="match status" value="1"/>
</dbReference>
<keyword evidence="4" id="KW-0235">DNA replication</keyword>
<dbReference type="NCBIfam" id="TIGR00594">
    <property type="entry name" value="polc"/>
    <property type="match status" value="1"/>
</dbReference>
<evidence type="ECO:0000256" key="5">
    <source>
        <dbReference type="ARBA" id="ARBA00022932"/>
    </source>
</evidence>
<dbReference type="Gene3D" id="3.20.20.140">
    <property type="entry name" value="Metal-dependent hydrolases"/>
    <property type="match status" value="1"/>
</dbReference>
<dbReference type="CDD" id="cd04485">
    <property type="entry name" value="DnaE_OBF"/>
    <property type="match status" value="1"/>
</dbReference>
<comment type="catalytic activity">
    <reaction evidence="6">
        <text>DNA(n) + a 2'-deoxyribonucleoside 5'-triphosphate = DNA(n+1) + diphosphate</text>
        <dbReference type="Rhea" id="RHEA:22508"/>
        <dbReference type="Rhea" id="RHEA-COMP:17339"/>
        <dbReference type="Rhea" id="RHEA-COMP:17340"/>
        <dbReference type="ChEBI" id="CHEBI:33019"/>
        <dbReference type="ChEBI" id="CHEBI:61560"/>
        <dbReference type="ChEBI" id="CHEBI:173112"/>
        <dbReference type="EC" id="2.7.7.7"/>
    </reaction>
</comment>
<dbReference type="Pfam" id="PF02811">
    <property type="entry name" value="PHP"/>
    <property type="match status" value="1"/>
</dbReference>
<dbReference type="SMART" id="SM00481">
    <property type="entry name" value="POLIIIAc"/>
    <property type="match status" value="1"/>
</dbReference>
<dbReference type="Pfam" id="PF14579">
    <property type="entry name" value="HHH_6"/>
    <property type="match status" value="1"/>
</dbReference>
<dbReference type="PANTHER" id="PTHR32294">
    <property type="entry name" value="DNA POLYMERASE III SUBUNIT ALPHA"/>
    <property type="match status" value="1"/>
</dbReference>